<protein>
    <submittedName>
        <fullName evidence="1">Uncharacterized protein</fullName>
    </submittedName>
</protein>
<proteinExistence type="predicted"/>
<organism evidence="1 2">
    <name type="scientific">Babesia bovis</name>
    <dbReference type="NCBI Taxonomy" id="5865"/>
    <lineage>
        <taxon>Eukaryota</taxon>
        <taxon>Sar</taxon>
        <taxon>Alveolata</taxon>
        <taxon>Apicomplexa</taxon>
        <taxon>Aconoidasida</taxon>
        <taxon>Piroplasmida</taxon>
        <taxon>Babesiidae</taxon>
        <taxon>Babesia</taxon>
    </lineage>
</organism>
<dbReference type="FunCoup" id="A7AX32">
    <property type="interactions" value="1"/>
</dbReference>
<dbReference type="KEGG" id="bbo:BBOV_I000100"/>
<accession>A7AX32</accession>
<dbReference type="AlphaFoldDB" id="A7AX32"/>
<reference evidence="2" key="2">
    <citation type="journal article" date="2020" name="Data Brief">
        <title>Transcriptome dataset of Babesia bovis life stages within vertebrate and invertebrate hosts.</title>
        <authorList>
            <person name="Ueti M.W."/>
            <person name="Johnson W.C."/>
            <person name="Kappmeyer L.S."/>
            <person name="Herndon D.R."/>
            <person name="Mousel M.R."/>
            <person name="Reif K.E."/>
            <person name="Taus N.S."/>
            <person name="Ifeonu O.O."/>
            <person name="Silva J.C."/>
            <person name="Suarez C.E."/>
            <person name="Brayton K.A."/>
        </authorList>
    </citation>
    <scope>NUCLEOTIDE SEQUENCE [LARGE SCALE GENOMIC DNA]</scope>
</reference>
<comment type="caution">
    <text evidence="1">The sequence shown here is derived from an EMBL/GenBank/DDBJ whole genome shotgun (WGS) entry which is preliminary data.</text>
</comment>
<dbReference type="VEuPathDB" id="PiroplasmaDB:BBOV_I000100"/>
<evidence type="ECO:0000313" key="2">
    <source>
        <dbReference type="Proteomes" id="UP000002173"/>
    </source>
</evidence>
<dbReference type="eggNOG" id="ENOG502SP8A">
    <property type="taxonomic scope" value="Eukaryota"/>
</dbReference>
<dbReference type="Proteomes" id="UP000002173">
    <property type="component" value="Unassembled WGS sequence"/>
</dbReference>
<dbReference type="InParanoid" id="A7AX32"/>
<dbReference type="RefSeq" id="XP_001608673.1">
    <property type="nucleotide sequence ID" value="XM_001608623.1"/>
</dbReference>
<keyword evidence="2" id="KW-1185">Reference proteome</keyword>
<reference evidence="1 2" key="1">
    <citation type="journal article" date="2007" name="PLoS Pathog.">
        <title>Genome sequence of Babesia bovis and comparative analysis of apicomplexan hemoprotozoa.</title>
        <authorList>
            <person name="Brayton K.A."/>
            <person name="Lau A.O.T."/>
            <person name="Herndon D.R."/>
            <person name="Hannick L."/>
            <person name="Kappmeyer L.S."/>
            <person name="Berens S.J."/>
            <person name="Bidwell S.L."/>
            <person name="Brown W.C."/>
            <person name="Crabtree J."/>
            <person name="Fadrosh D."/>
            <person name="Feldblum T."/>
            <person name="Forberger H.A."/>
            <person name="Haas B.J."/>
            <person name="Howell J.M."/>
            <person name="Khouri H."/>
            <person name="Koo H."/>
            <person name="Mann D.J."/>
            <person name="Norimine J."/>
            <person name="Paulsen I.T."/>
            <person name="Radune D."/>
            <person name="Ren Q."/>
            <person name="Smith R.K. Jr."/>
            <person name="Suarez C.E."/>
            <person name="White O."/>
            <person name="Wortman J.R."/>
            <person name="Knowles D.P. Jr."/>
            <person name="McElwain T.F."/>
            <person name="Nene V.M."/>
        </authorList>
    </citation>
    <scope>NUCLEOTIDE SEQUENCE [LARGE SCALE GENOMIC DNA]</scope>
    <source>
        <strain evidence="1">T2Bo</strain>
    </source>
</reference>
<evidence type="ECO:0000313" key="1">
    <source>
        <dbReference type="EMBL" id="EDO05105.1"/>
    </source>
</evidence>
<dbReference type="OMA" id="NYYRTKW"/>
<gene>
    <name evidence="1" type="ORF">BBOV_I000100</name>
</gene>
<dbReference type="EMBL" id="AAXT01000006">
    <property type="protein sequence ID" value="EDO05105.1"/>
    <property type="molecule type" value="Genomic_DNA"/>
</dbReference>
<name>A7AX32_BABBO</name>
<reference evidence="2" key="3">
    <citation type="journal article" date="2021" name="Int. J. Parasitol.">
        <title>Comparative analysis of gene expression between Babesia bovis blood stages and kinetes allowed by improved genome annotation.</title>
        <authorList>
            <person name="Ueti M.W."/>
            <person name="Johnson W.C."/>
            <person name="Kappmeyer L.S."/>
            <person name="Herndon D.R."/>
            <person name="Mousel M.R."/>
            <person name="Reif K.E."/>
            <person name="Taus N.S."/>
            <person name="Ifeonu O.O."/>
            <person name="Silva J.C."/>
            <person name="Suarez C.E."/>
            <person name="Brayton K.A."/>
        </authorList>
    </citation>
    <scope>NUCLEOTIDE SEQUENCE [LARGE SCALE GENOMIC DNA]</scope>
</reference>
<dbReference type="GeneID" id="5476876"/>
<sequence length="194" mass="22844">MATPTVLDPLLVLCRRYASTRSYKQPTKEVLHPYVNEPQRLSLKPRNATAVTIGSQIYFPKNYYTDLMIESSRSGDFLGSDFPFGFSSKQNVWRTRKYNILNNSVPNVVSKEKSVNYYHRLQVWSTHWYENKIHRMRRFKCAYGFNRAKTAAEILKKNLLLTGRIDNLKTEEQRRLDLNKIRSIKSLKGSYQRK</sequence>